<dbReference type="Gramene" id="OB01G13720.1">
    <property type="protein sequence ID" value="OB01G13720.1"/>
    <property type="gene ID" value="OB01G13720"/>
</dbReference>
<dbReference type="eggNOG" id="KOG0017">
    <property type="taxonomic scope" value="Eukaryota"/>
</dbReference>
<gene>
    <name evidence="1" type="primary">LOC102721777</name>
</gene>
<evidence type="ECO:0000313" key="2">
    <source>
        <dbReference type="Proteomes" id="UP000006038"/>
    </source>
</evidence>
<dbReference type="Pfam" id="PF14299">
    <property type="entry name" value="PP2"/>
    <property type="match status" value="1"/>
</dbReference>
<dbReference type="EnsemblPlants" id="OB01G13720.1">
    <property type="protein sequence ID" value="OB01G13720.1"/>
    <property type="gene ID" value="OB01G13720"/>
</dbReference>
<accession>J3KWL6</accession>
<dbReference type="PANTHER" id="PTHR48478">
    <property type="entry name" value="LECTIN-LIKE"/>
    <property type="match status" value="1"/>
</dbReference>
<dbReference type="STRING" id="4533.J3KWL6"/>
<name>J3KWL6_ORYBR</name>
<dbReference type="GO" id="GO:0030246">
    <property type="term" value="F:carbohydrate binding"/>
    <property type="evidence" value="ECO:0007669"/>
    <property type="project" value="InterPro"/>
</dbReference>
<proteinExistence type="predicted"/>
<dbReference type="OMA" id="ESPNEVG"/>
<keyword evidence="2" id="KW-1185">Reference proteome</keyword>
<organism evidence="1">
    <name type="scientific">Oryza brachyantha</name>
    <name type="common">malo sina</name>
    <dbReference type="NCBI Taxonomy" id="4533"/>
    <lineage>
        <taxon>Eukaryota</taxon>
        <taxon>Viridiplantae</taxon>
        <taxon>Streptophyta</taxon>
        <taxon>Embryophyta</taxon>
        <taxon>Tracheophyta</taxon>
        <taxon>Spermatophyta</taxon>
        <taxon>Magnoliopsida</taxon>
        <taxon>Liliopsida</taxon>
        <taxon>Poales</taxon>
        <taxon>Poaceae</taxon>
        <taxon>BOP clade</taxon>
        <taxon>Oryzoideae</taxon>
        <taxon>Oryzeae</taxon>
        <taxon>Oryzinae</taxon>
        <taxon>Oryza</taxon>
    </lineage>
</organism>
<dbReference type="PANTHER" id="PTHR48478:SF1">
    <property type="entry name" value="LECTIN-LIKE"/>
    <property type="match status" value="1"/>
</dbReference>
<reference evidence="1" key="1">
    <citation type="journal article" date="2013" name="Nat. Commun.">
        <title>Whole-genome sequencing of Oryza brachyantha reveals mechanisms underlying Oryza genome evolution.</title>
        <authorList>
            <person name="Chen J."/>
            <person name="Huang Q."/>
            <person name="Gao D."/>
            <person name="Wang J."/>
            <person name="Lang Y."/>
            <person name="Liu T."/>
            <person name="Li B."/>
            <person name="Bai Z."/>
            <person name="Luis Goicoechea J."/>
            <person name="Liang C."/>
            <person name="Chen C."/>
            <person name="Zhang W."/>
            <person name="Sun S."/>
            <person name="Liao Y."/>
            <person name="Zhang X."/>
            <person name="Yang L."/>
            <person name="Song C."/>
            <person name="Wang M."/>
            <person name="Shi J."/>
            <person name="Liu G."/>
            <person name="Liu J."/>
            <person name="Zhou H."/>
            <person name="Zhou W."/>
            <person name="Yu Q."/>
            <person name="An N."/>
            <person name="Chen Y."/>
            <person name="Cai Q."/>
            <person name="Wang B."/>
            <person name="Liu B."/>
            <person name="Min J."/>
            <person name="Huang Y."/>
            <person name="Wu H."/>
            <person name="Li Z."/>
            <person name="Zhang Y."/>
            <person name="Yin Y."/>
            <person name="Song W."/>
            <person name="Jiang J."/>
            <person name="Jackson S.A."/>
            <person name="Wing R.A."/>
            <person name="Wang J."/>
            <person name="Chen M."/>
        </authorList>
    </citation>
    <scope>NUCLEOTIDE SEQUENCE [LARGE SCALE GENOMIC DNA]</scope>
    <source>
        <strain evidence="1">cv. IRGC 101232</strain>
    </source>
</reference>
<reference evidence="1" key="2">
    <citation type="submission" date="2013-04" db="UniProtKB">
        <authorList>
            <consortium name="EnsemblPlants"/>
        </authorList>
    </citation>
    <scope>IDENTIFICATION</scope>
</reference>
<sequence length="207" mass="23669">MGASPSRPEPPHMFQEIVAEEKITSSSLEDQVYYGIYLAGKTKKYWVDDTTMCNCFMLFPRALTIIWGGTPQYWTWYHLKDGSNDADNQIEVASLLNVCWLEIHGKFELAYLTPGVTYEVFFKVMLTDRAYGWSVPVDLRLSHPDGTVQQSKVNLQEKIRGKWLRLKVGEVKAQQGQQGQIEISMFRHGGAWKRGLVIKGIKILPKL</sequence>
<evidence type="ECO:0000313" key="1">
    <source>
        <dbReference type="EnsemblPlants" id="OB01G13720.1"/>
    </source>
</evidence>
<dbReference type="Proteomes" id="UP000006038">
    <property type="component" value="Chromosome 1"/>
</dbReference>
<protein>
    <submittedName>
        <fullName evidence="1">Uncharacterized protein</fullName>
    </submittedName>
</protein>
<dbReference type="AlphaFoldDB" id="J3KWL6"/>
<dbReference type="InterPro" id="IPR025886">
    <property type="entry name" value="PP2-like"/>
</dbReference>
<dbReference type="InterPro" id="IPR052147">
    <property type="entry name" value="PP2-like/Lectin"/>
</dbReference>
<dbReference type="HOGENOM" id="CLU_050973_2_1_1"/>